<evidence type="ECO:0000259" key="5">
    <source>
        <dbReference type="Pfam" id="PF00877"/>
    </source>
</evidence>
<proteinExistence type="inferred from homology"/>
<evidence type="ECO:0000256" key="3">
    <source>
        <dbReference type="ARBA" id="ARBA00022801"/>
    </source>
</evidence>
<protein>
    <submittedName>
        <fullName evidence="6">NlpC/P60 family</fullName>
    </submittedName>
</protein>
<dbReference type="Gene3D" id="3.90.1720.10">
    <property type="entry name" value="endopeptidase domain like (from Nostoc punctiforme)"/>
    <property type="match status" value="1"/>
</dbReference>
<evidence type="ECO:0000256" key="2">
    <source>
        <dbReference type="ARBA" id="ARBA00022670"/>
    </source>
</evidence>
<evidence type="ECO:0000313" key="6">
    <source>
        <dbReference type="EMBL" id="STQ10971.1"/>
    </source>
</evidence>
<evidence type="ECO:0000256" key="4">
    <source>
        <dbReference type="ARBA" id="ARBA00022807"/>
    </source>
</evidence>
<sequence length="138" mass="15529">MTQRNIPACSTSDFISRMIGVPWANRACSFEKVDCWGLCVLYYRHVLGIELHQTPDYEAGADFFTCYQGDVVFWRQVDKPVEGGIFVGYRGAQPAHVGLVVNRQALHSRGENGSVRMDSLLVIQRAFTKVEFFEYGAG</sequence>
<organism evidence="6 7">
    <name type="scientific">Enterobacter cloacae</name>
    <dbReference type="NCBI Taxonomy" id="550"/>
    <lineage>
        <taxon>Bacteria</taxon>
        <taxon>Pseudomonadati</taxon>
        <taxon>Pseudomonadota</taxon>
        <taxon>Gammaproteobacteria</taxon>
        <taxon>Enterobacterales</taxon>
        <taxon>Enterobacteriaceae</taxon>
        <taxon>Enterobacter</taxon>
        <taxon>Enterobacter cloacae complex</taxon>
    </lineage>
</organism>
<dbReference type="EMBL" id="UGJB01000004">
    <property type="protein sequence ID" value="STQ10971.1"/>
    <property type="molecule type" value="Genomic_DNA"/>
</dbReference>
<dbReference type="InterPro" id="IPR038765">
    <property type="entry name" value="Papain-like_cys_pep_sf"/>
</dbReference>
<gene>
    <name evidence="6" type="ORF">NCTC10005_03735</name>
</gene>
<keyword evidence="4" id="KW-0788">Thiol protease</keyword>
<keyword evidence="3" id="KW-0378">Hydrolase</keyword>
<dbReference type="SUPFAM" id="SSF54001">
    <property type="entry name" value="Cysteine proteinases"/>
    <property type="match status" value="1"/>
</dbReference>
<dbReference type="GO" id="GO:0006508">
    <property type="term" value="P:proteolysis"/>
    <property type="evidence" value="ECO:0007669"/>
    <property type="project" value="UniProtKB-KW"/>
</dbReference>
<name>A0A0M7JMC2_ENTCL</name>
<dbReference type="Pfam" id="PF00877">
    <property type="entry name" value="NLPC_P60"/>
    <property type="match status" value="1"/>
</dbReference>
<evidence type="ECO:0000256" key="1">
    <source>
        <dbReference type="ARBA" id="ARBA00007074"/>
    </source>
</evidence>
<dbReference type="InterPro" id="IPR000064">
    <property type="entry name" value="NLP_P60_dom"/>
</dbReference>
<dbReference type="AlphaFoldDB" id="A0A0M7JMC2"/>
<accession>A0A0M7JMC2</accession>
<dbReference type="Proteomes" id="UP000255106">
    <property type="component" value="Unassembled WGS sequence"/>
</dbReference>
<dbReference type="GO" id="GO:0008234">
    <property type="term" value="F:cysteine-type peptidase activity"/>
    <property type="evidence" value="ECO:0007669"/>
    <property type="project" value="UniProtKB-KW"/>
</dbReference>
<feature type="domain" description="NlpC/P60" evidence="5">
    <location>
        <begin position="29"/>
        <end position="119"/>
    </location>
</feature>
<reference evidence="6 7" key="1">
    <citation type="submission" date="2018-06" db="EMBL/GenBank/DDBJ databases">
        <authorList>
            <consortium name="Pathogen Informatics"/>
            <person name="Doyle S."/>
        </authorList>
    </citation>
    <scope>NUCLEOTIDE SEQUENCE [LARGE SCALE GENOMIC DNA]</scope>
    <source>
        <strain evidence="6 7">NCTC10005</strain>
    </source>
</reference>
<comment type="similarity">
    <text evidence="1">Belongs to the peptidase C40 family.</text>
</comment>
<keyword evidence="2" id="KW-0645">Protease</keyword>
<evidence type="ECO:0000313" key="7">
    <source>
        <dbReference type="Proteomes" id="UP000255106"/>
    </source>
</evidence>